<dbReference type="PATRIC" id="fig|1454001.3.peg.1141"/>
<dbReference type="STRING" id="1454001.AW08_01121"/>
<evidence type="ECO:0000313" key="1">
    <source>
        <dbReference type="EMBL" id="EXI68340.1"/>
    </source>
</evidence>
<protein>
    <submittedName>
        <fullName evidence="1">Uncharacterized protein</fullName>
    </submittedName>
</protein>
<dbReference type="AlphaFoldDB" id="A0A011NUR5"/>
<dbReference type="NCBIfam" id="NF041023">
    <property type="entry name" value="PP0621_fam"/>
    <property type="match status" value="1"/>
</dbReference>
<reference evidence="1" key="1">
    <citation type="submission" date="2014-02" db="EMBL/GenBank/DDBJ databases">
        <title>Expanding our view of genomic diversity in Candidatus Accumulibacter clades.</title>
        <authorList>
            <person name="Skennerton C.T."/>
            <person name="Barr J.J."/>
            <person name="Slater F.R."/>
            <person name="Bond P.L."/>
            <person name="Tyson G.W."/>
        </authorList>
    </citation>
    <scope>NUCLEOTIDE SEQUENCE [LARGE SCALE GENOMIC DNA]</scope>
</reference>
<evidence type="ECO:0000313" key="2">
    <source>
        <dbReference type="Proteomes" id="UP000020218"/>
    </source>
</evidence>
<dbReference type="Proteomes" id="UP000020218">
    <property type="component" value="Unassembled WGS sequence"/>
</dbReference>
<name>A0A011NUR5_9PROT</name>
<proteinExistence type="predicted"/>
<accession>A0A011NUR5</accession>
<gene>
    <name evidence="1" type="ORF">AW08_01121</name>
</gene>
<sequence>MTKYLLLLALGLLAWWAWRGLRKSAGTAAQGDREVERMVQCAHCGVNQPISESLLANGRYYCCAAHLRESGHGGD</sequence>
<keyword evidence="2" id="KW-1185">Reference proteome</keyword>
<dbReference type="EMBL" id="JFAX01000005">
    <property type="protein sequence ID" value="EXI68340.1"/>
    <property type="molecule type" value="Genomic_DNA"/>
</dbReference>
<comment type="caution">
    <text evidence="1">The sequence shown here is derived from an EMBL/GenBank/DDBJ whole genome shotgun (WGS) entry which is preliminary data.</text>
</comment>
<dbReference type="InterPro" id="IPR049708">
    <property type="entry name" value="PP0621-like"/>
</dbReference>
<organism evidence="1 2">
    <name type="scientific">Candidatus Accumulibacter adjunctus</name>
    <dbReference type="NCBI Taxonomy" id="1454001"/>
    <lineage>
        <taxon>Bacteria</taxon>
        <taxon>Pseudomonadati</taxon>
        <taxon>Pseudomonadota</taxon>
        <taxon>Betaproteobacteria</taxon>
        <taxon>Candidatus Accumulibacter</taxon>
    </lineage>
</organism>